<dbReference type="NCBIfam" id="NF004638">
    <property type="entry name" value="PRK05988.1"/>
    <property type="match status" value="1"/>
</dbReference>
<evidence type="ECO:0000256" key="1">
    <source>
        <dbReference type="ARBA" id="ARBA00010643"/>
    </source>
</evidence>
<dbReference type="EMBL" id="CP005587">
    <property type="protein sequence ID" value="AGK58854.1"/>
    <property type="molecule type" value="Genomic_DNA"/>
</dbReference>
<dbReference type="Gene3D" id="3.40.30.10">
    <property type="entry name" value="Glutaredoxin"/>
    <property type="match status" value="1"/>
</dbReference>
<dbReference type="Gene3D" id="1.10.10.1590">
    <property type="entry name" value="NADH-quinone oxidoreductase subunit E"/>
    <property type="match status" value="1"/>
</dbReference>
<comment type="similarity">
    <text evidence="1">Belongs to the complex I 24 kDa subunit family.</text>
</comment>
<dbReference type="OrthoDB" id="9807941at2"/>
<keyword evidence="5 7" id="KW-0411">Iron-sulfur</keyword>
<evidence type="ECO:0000256" key="3">
    <source>
        <dbReference type="ARBA" id="ARBA00022723"/>
    </source>
</evidence>
<dbReference type="GO" id="GO:0016491">
    <property type="term" value="F:oxidoreductase activity"/>
    <property type="evidence" value="ECO:0007669"/>
    <property type="project" value="InterPro"/>
</dbReference>
<dbReference type="AlphaFoldDB" id="N0B5M4"/>
<dbReference type="InterPro" id="IPR041921">
    <property type="entry name" value="NuoE_N"/>
</dbReference>
<evidence type="ECO:0000313" key="9">
    <source>
        <dbReference type="Proteomes" id="UP000005952"/>
    </source>
</evidence>
<name>N0B5M4_9HYPH</name>
<dbReference type="GO" id="GO:0051537">
    <property type="term" value="F:2 iron, 2 sulfur cluster binding"/>
    <property type="evidence" value="ECO:0007669"/>
    <property type="project" value="UniProtKB-KW"/>
</dbReference>
<feature type="binding site" evidence="7">
    <location>
        <position position="142"/>
    </location>
    <ligand>
        <name>[2Fe-2S] cluster</name>
        <dbReference type="ChEBI" id="CHEBI:190135"/>
    </ligand>
</feature>
<keyword evidence="4 7" id="KW-0408">Iron</keyword>
<dbReference type="STRING" id="670307.HYPDE_35913"/>
<dbReference type="RefSeq" id="WP_015598873.1">
    <property type="nucleotide sequence ID" value="NC_021172.1"/>
</dbReference>
<feature type="binding site" evidence="7">
    <location>
        <position position="102"/>
    </location>
    <ligand>
        <name>[2Fe-2S] cluster</name>
        <dbReference type="ChEBI" id="CHEBI:190135"/>
    </ligand>
</feature>
<dbReference type="InterPro" id="IPR036249">
    <property type="entry name" value="Thioredoxin-like_sf"/>
</dbReference>
<dbReference type="HOGENOM" id="CLU_054362_2_2_5"/>
<accession>N0B5M4</accession>
<sequence length="176" mass="19360">MAKNVTRSPKGPRKQEVKASTPAQVAALSICARHGNKPDELLEIFHEMQHELGYVPEDTLPVIATALNRSRAEIYGVLTFYHEFHRHPVGKHIVKICRAEACQSMGTEELCRHAEARLNIPLGGTTADGTVTIEQVFCLGNCALSPAVMVGEKLYGRVDPERFDEIIAGLEKEAAE</sequence>
<keyword evidence="2 7" id="KW-0001">2Fe-2S</keyword>
<dbReference type="CDD" id="cd03081">
    <property type="entry name" value="TRX_Fd_NuoE_FDH_gamma"/>
    <property type="match status" value="1"/>
</dbReference>
<dbReference type="KEGG" id="hdt:HYPDE_35913"/>
<comment type="cofactor">
    <cofactor evidence="6">
        <name>[2Fe-2S] cluster</name>
        <dbReference type="ChEBI" id="CHEBI:190135"/>
    </cofactor>
</comment>
<dbReference type="Proteomes" id="UP000005952">
    <property type="component" value="Chromosome"/>
</dbReference>
<feature type="binding site" evidence="7">
    <location>
        <position position="97"/>
    </location>
    <ligand>
        <name>[2Fe-2S] cluster</name>
        <dbReference type="ChEBI" id="CHEBI:190135"/>
    </ligand>
</feature>
<comment type="cofactor">
    <cofactor evidence="7">
        <name>[2Fe-2S] cluster</name>
        <dbReference type="ChEBI" id="CHEBI:190135"/>
    </cofactor>
    <text evidence="7">Binds 1 [2Fe-2S] cluster.</text>
</comment>
<dbReference type="InterPro" id="IPR028431">
    <property type="entry name" value="NADP_DH_HndA-like"/>
</dbReference>
<evidence type="ECO:0000256" key="7">
    <source>
        <dbReference type="PIRSR" id="PIRSR000216-1"/>
    </source>
</evidence>
<keyword evidence="8" id="KW-0830">Ubiquinone</keyword>
<evidence type="ECO:0000256" key="4">
    <source>
        <dbReference type="ARBA" id="ARBA00023004"/>
    </source>
</evidence>
<dbReference type="PANTHER" id="PTHR43342:SF2">
    <property type="entry name" value="POTENTIAL NAD-REDUCING HYDROGENASE SUBUNIT"/>
    <property type="match status" value="1"/>
</dbReference>
<keyword evidence="9" id="KW-1185">Reference proteome</keyword>
<reference evidence="8 9" key="1">
    <citation type="journal article" date="2013" name="Genome Announc.">
        <title>Genome sequences for three denitrifying bacterial strains isolated from a uranium- and nitrate-contaminated subsurface environment.</title>
        <authorList>
            <person name="Venkatramanan R."/>
            <person name="Prakash O."/>
            <person name="Woyke T."/>
            <person name="Chain P."/>
            <person name="Goodwin L.A."/>
            <person name="Watson D."/>
            <person name="Brooks S."/>
            <person name="Kostka J.E."/>
            <person name="Green S.J."/>
        </authorList>
    </citation>
    <scope>NUCLEOTIDE SEQUENCE [LARGE SCALE GENOMIC DNA]</scope>
    <source>
        <strain evidence="8 9">1NES1</strain>
    </source>
</reference>
<evidence type="ECO:0000256" key="5">
    <source>
        <dbReference type="ARBA" id="ARBA00023014"/>
    </source>
</evidence>
<dbReference type="GO" id="GO:0046872">
    <property type="term" value="F:metal ion binding"/>
    <property type="evidence" value="ECO:0007669"/>
    <property type="project" value="UniProtKB-KW"/>
</dbReference>
<feature type="binding site" evidence="7">
    <location>
        <position position="138"/>
    </location>
    <ligand>
        <name>[2Fe-2S] cluster</name>
        <dbReference type="ChEBI" id="CHEBI:190135"/>
    </ligand>
</feature>
<evidence type="ECO:0000256" key="6">
    <source>
        <dbReference type="ARBA" id="ARBA00034078"/>
    </source>
</evidence>
<dbReference type="InterPro" id="IPR002023">
    <property type="entry name" value="NuoE-like"/>
</dbReference>
<dbReference type="Pfam" id="PF01257">
    <property type="entry name" value="2Fe-2S_thioredx"/>
    <property type="match status" value="1"/>
</dbReference>
<dbReference type="PIRSF" id="PIRSF000216">
    <property type="entry name" value="NADH_DH_24kDa"/>
    <property type="match status" value="1"/>
</dbReference>
<dbReference type="eggNOG" id="COG1905">
    <property type="taxonomic scope" value="Bacteria"/>
</dbReference>
<gene>
    <name evidence="8" type="ORF">HYPDE_35913</name>
</gene>
<evidence type="ECO:0000256" key="2">
    <source>
        <dbReference type="ARBA" id="ARBA00022714"/>
    </source>
</evidence>
<organism evidence="8 9">
    <name type="scientific">Hyphomicrobium denitrificans 1NES1</name>
    <dbReference type="NCBI Taxonomy" id="670307"/>
    <lineage>
        <taxon>Bacteria</taxon>
        <taxon>Pseudomonadati</taxon>
        <taxon>Pseudomonadota</taxon>
        <taxon>Alphaproteobacteria</taxon>
        <taxon>Hyphomicrobiales</taxon>
        <taxon>Hyphomicrobiaceae</taxon>
        <taxon>Hyphomicrobium</taxon>
    </lineage>
</organism>
<proteinExistence type="inferred from homology"/>
<keyword evidence="3 7" id="KW-0479">Metal-binding</keyword>
<dbReference type="PANTHER" id="PTHR43342">
    <property type="entry name" value="NADH-QUINONE OXIDOREDUCTASE, E SUBUNIT"/>
    <property type="match status" value="1"/>
</dbReference>
<evidence type="ECO:0000313" key="8">
    <source>
        <dbReference type="EMBL" id="AGK58854.1"/>
    </source>
</evidence>
<dbReference type="SUPFAM" id="SSF52833">
    <property type="entry name" value="Thioredoxin-like"/>
    <property type="match status" value="1"/>
</dbReference>
<protein>
    <submittedName>
        <fullName evidence="8">NADH dehydrogenase (Ubiquinone) 24 kDa subunit</fullName>
    </submittedName>
</protein>